<dbReference type="RefSeq" id="WP_095505843.1">
    <property type="nucleotide sequence ID" value="NZ_BSNC01000001.1"/>
</dbReference>
<dbReference type="InterPro" id="IPR008030">
    <property type="entry name" value="NmrA-like"/>
</dbReference>
<protein>
    <submittedName>
        <fullName evidence="2">NAD(P)-dependent oxidoreductase</fullName>
    </submittedName>
</protein>
<dbReference type="Pfam" id="PF05368">
    <property type="entry name" value="NmrA"/>
    <property type="match status" value="1"/>
</dbReference>
<proteinExistence type="predicted"/>
<dbReference type="AlphaFoldDB" id="A0AA37RQT9"/>
<evidence type="ECO:0000259" key="1">
    <source>
        <dbReference type="Pfam" id="PF05368"/>
    </source>
</evidence>
<evidence type="ECO:0000313" key="3">
    <source>
        <dbReference type="Proteomes" id="UP001161422"/>
    </source>
</evidence>
<dbReference type="EMBL" id="BSNC01000001">
    <property type="protein sequence ID" value="GLP95135.1"/>
    <property type="molecule type" value="Genomic_DNA"/>
</dbReference>
<keyword evidence="3" id="KW-1185">Reference proteome</keyword>
<evidence type="ECO:0000313" key="2">
    <source>
        <dbReference type="EMBL" id="GLP95135.1"/>
    </source>
</evidence>
<gene>
    <name evidence="2" type="ORF">GCM10007895_04410</name>
</gene>
<dbReference type="PANTHER" id="PTHR43162">
    <property type="match status" value="1"/>
</dbReference>
<comment type="caution">
    <text evidence="2">The sequence shown here is derived from an EMBL/GenBank/DDBJ whole genome shotgun (WGS) entry which is preliminary data.</text>
</comment>
<dbReference type="Gene3D" id="3.40.50.720">
    <property type="entry name" value="NAD(P)-binding Rossmann-like Domain"/>
    <property type="match status" value="1"/>
</dbReference>
<accession>A0AA37RQT9</accession>
<dbReference type="SUPFAM" id="SSF51735">
    <property type="entry name" value="NAD(P)-binding Rossmann-fold domains"/>
    <property type="match status" value="1"/>
</dbReference>
<reference evidence="2" key="2">
    <citation type="submission" date="2023-01" db="EMBL/GenBank/DDBJ databases">
        <title>Draft genome sequence of Paraferrimonas sedimenticola strain NBRC 101628.</title>
        <authorList>
            <person name="Sun Q."/>
            <person name="Mori K."/>
        </authorList>
    </citation>
    <scope>NUCLEOTIDE SEQUENCE</scope>
    <source>
        <strain evidence="2">NBRC 101628</strain>
    </source>
</reference>
<feature type="domain" description="NmrA-like" evidence="1">
    <location>
        <begin position="3"/>
        <end position="255"/>
    </location>
</feature>
<dbReference type="Proteomes" id="UP001161422">
    <property type="component" value="Unassembled WGS sequence"/>
</dbReference>
<dbReference type="InterPro" id="IPR051604">
    <property type="entry name" value="Ergot_Alk_Oxidoreductase"/>
</dbReference>
<name>A0AA37RQT9_9GAMM</name>
<reference evidence="2" key="1">
    <citation type="journal article" date="2014" name="Int. J. Syst. Evol. Microbiol.">
        <title>Complete genome sequence of Corynebacterium casei LMG S-19264T (=DSM 44701T), isolated from a smear-ripened cheese.</title>
        <authorList>
            <consortium name="US DOE Joint Genome Institute (JGI-PGF)"/>
            <person name="Walter F."/>
            <person name="Albersmeier A."/>
            <person name="Kalinowski J."/>
            <person name="Ruckert C."/>
        </authorList>
    </citation>
    <scope>NUCLEOTIDE SEQUENCE</scope>
    <source>
        <strain evidence="2">NBRC 101628</strain>
    </source>
</reference>
<dbReference type="Gene3D" id="3.90.25.10">
    <property type="entry name" value="UDP-galactose 4-epimerase, domain 1"/>
    <property type="match status" value="1"/>
</dbReference>
<organism evidence="2 3">
    <name type="scientific">Paraferrimonas sedimenticola</name>
    <dbReference type="NCBI Taxonomy" id="375674"/>
    <lineage>
        <taxon>Bacteria</taxon>
        <taxon>Pseudomonadati</taxon>
        <taxon>Pseudomonadota</taxon>
        <taxon>Gammaproteobacteria</taxon>
        <taxon>Alteromonadales</taxon>
        <taxon>Ferrimonadaceae</taxon>
        <taxon>Paraferrimonas</taxon>
    </lineage>
</organism>
<sequence length="283" mass="31712">MLLLTGANGKTGREVLKALVAKGETVRAFIRQESQWPDLQALGASEYAVGDMADGPSIDSAMEGCQKVVHIGPPMHPDEKAMTQCFVELAKKHQIEHFIYYSVMHPLRRDVRHHSLKLDAEEVLIESMLPYTIVQPIRYMQHLLPIWNTVVETGVHAMPFNTQVKFNVVDLKDLAEATAIIATTPGHLYATYEFAGPESLSQQDMAEIISDVIGRPVSAQAVTLEQVADKARARGFNEDRVKQMQIMNKHYDECGFLGNPNVLSMVLGRSPTRFRAFVERLNR</sequence>
<dbReference type="PANTHER" id="PTHR43162:SF1">
    <property type="entry name" value="PRESTALK A DIFFERENTIATION PROTEIN A"/>
    <property type="match status" value="1"/>
</dbReference>
<dbReference type="InterPro" id="IPR036291">
    <property type="entry name" value="NAD(P)-bd_dom_sf"/>
</dbReference>